<gene>
    <name evidence="2" type="ORF">YC6258_05711</name>
</gene>
<accession>A0A0C5W589</accession>
<proteinExistence type="predicted"/>
<evidence type="ECO:0000313" key="2">
    <source>
        <dbReference type="EMBL" id="AJQ97739.1"/>
    </source>
</evidence>
<dbReference type="EMBL" id="CP007142">
    <property type="protein sequence ID" value="AJQ97739.1"/>
    <property type="molecule type" value="Genomic_DNA"/>
</dbReference>
<dbReference type="HOGENOM" id="CLU_048246_2_1_6"/>
<dbReference type="AlphaFoldDB" id="A0A0C5W589"/>
<keyword evidence="3" id="KW-1185">Reference proteome</keyword>
<sequence length="282" mass="31741">MELTQEQINRILQGISIPPQPQIMVDLQMEQLQPNPDIQHIAQLISQDVGLAGTMLKIVNSPLLGLSNSITSIQQAVILLGYNAVIGLVNGISIKGELSDDEIANLNRFWDSAMDIALVCTAVSKQINFRNIDDAYSIGLFHNAGIPLMAKRFKNYFDIMAESYRTPGKRLIDIENKHFQTNHAVIGYYVARSWHLPKIVSEAIADHHNIDHILRQGNAEKTALICILKIAEHICREYKNLGDSNTNYEWETYGEEIMLYTGLSQYDIENMTSNFVDLGLIV</sequence>
<dbReference type="PANTHER" id="PTHR33525">
    <property type="match status" value="1"/>
</dbReference>
<dbReference type="Proteomes" id="UP000032266">
    <property type="component" value="Chromosome"/>
</dbReference>
<dbReference type="PROSITE" id="PS51833">
    <property type="entry name" value="HDOD"/>
    <property type="match status" value="1"/>
</dbReference>
<protein>
    <submittedName>
        <fullName evidence="2">Putative signal transduction protein</fullName>
    </submittedName>
</protein>
<dbReference type="Pfam" id="PF08668">
    <property type="entry name" value="HDOD"/>
    <property type="match status" value="1"/>
</dbReference>
<dbReference type="RefSeq" id="WP_044619403.1">
    <property type="nucleotide sequence ID" value="NZ_CP007142.1"/>
</dbReference>
<dbReference type="PANTHER" id="PTHR33525:SF6">
    <property type="entry name" value="HDOD DOMAIN-CONTAINING PROTEIN"/>
    <property type="match status" value="1"/>
</dbReference>
<dbReference type="InterPro" id="IPR052340">
    <property type="entry name" value="RNase_Y/CdgJ"/>
</dbReference>
<dbReference type="OrthoDB" id="9784953at2"/>
<reference evidence="2 3" key="1">
    <citation type="submission" date="2014-01" db="EMBL/GenBank/DDBJ databases">
        <title>Full genme sequencing of cellulolytic bacterium Gynuella sunshinyii YC6258T gen. nov., sp. nov.</title>
        <authorList>
            <person name="Khan H."/>
            <person name="Chung E.J."/>
            <person name="Chung Y.R."/>
        </authorList>
    </citation>
    <scope>NUCLEOTIDE SEQUENCE [LARGE SCALE GENOMIC DNA]</scope>
    <source>
        <strain evidence="2 3">YC6258</strain>
    </source>
</reference>
<dbReference type="InterPro" id="IPR013976">
    <property type="entry name" value="HDOD"/>
</dbReference>
<dbReference type="SUPFAM" id="SSF109604">
    <property type="entry name" value="HD-domain/PDEase-like"/>
    <property type="match status" value="1"/>
</dbReference>
<evidence type="ECO:0000313" key="3">
    <source>
        <dbReference type="Proteomes" id="UP000032266"/>
    </source>
</evidence>
<evidence type="ECO:0000259" key="1">
    <source>
        <dbReference type="PROSITE" id="PS51833"/>
    </source>
</evidence>
<organism evidence="2 3">
    <name type="scientific">Gynuella sunshinyii YC6258</name>
    <dbReference type="NCBI Taxonomy" id="1445510"/>
    <lineage>
        <taxon>Bacteria</taxon>
        <taxon>Pseudomonadati</taxon>
        <taxon>Pseudomonadota</taxon>
        <taxon>Gammaproteobacteria</taxon>
        <taxon>Oceanospirillales</taxon>
        <taxon>Saccharospirillaceae</taxon>
        <taxon>Gynuella</taxon>
    </lineage>
</organism>
<dbReference type="Gene3D" id="1.10.3210.10">
    <property type="entry name" value="Hypothetical protein af1432"/>
    <property type="match status" value="1"/>
</dbReference>
<dbReference type="STRING" id="1445510.YC6258_05711"/>
<feature type="domain" description="HDOD" evidence="1">
    <location>
        <begin position="17"/>
        <end position="210"/>
    </location>
</feature>
<dbReference type="KEGG" id="gsn:YC6258_05711"/>
<name>A0A0C5W589_9GAMM</name>